<dbReference type="InterPro" id="IPR008145">
    <property type="entry name" value="GK/Ca_channel_bsu"/>
</dbReference>
<dbReference type="GO" id="GO:0005524">
    <property type="term" value="F:ATP binding"/>
    <property type="evidence" value="ECO:0007669"/>
    <property type="project" value="UniProtKB-KW"/>
</dbReference>
<keyword evidence="4" id="KW-0808">Transferase</keyword>
<dbReference type="Pfam" id="PF00625">
    <property type="entry name" value="Guanylate_kin"/>
    <property type="match status" value="1"/>
</dbReference>
<proteinExistence type="inferred from homology"/>
<feature type="non-terminal residue" evidence="11">
    <location>
        <position position="1"/>
    </location>
</feature>
<comment type="caution">
    <text evidence="11">The sequence shown here is derived from an EMBL/GenBank/DDBJ whole genome shotgun (WGS) entry which is preliminary data.</text>
</comment>
<dbReference type="InParanoid" id="A0A1Y1YPX5"/>
<evidence type="ECO:0000256" key="7">
    <source>
        <dbReference type="ARBA" id="ARBA00022840"/>
    </source>
</evidence>
<keyword evidence="12" id="KW-1185">Reference proteome</keyword>
<evidence type="ECO:0000256" key="8">
    <source>
        <dbReference type="ARBA" id="ARBA00030128"/>
    </source>
</evidence>
<protein>
    <recommendedName>
        <fullName evidence="3">Guanylate kinase</fullName>
        <ecNumber evidence="2">2.7.4.8</ecNumber>
    </recommendedName>
    <alternativeName>
        <fullName evidence="8">GMP kinase</fullName>
    </alternativeName>
</protein>
<dbReference type="Proteomes" id="UP000193498">
    <property type="component" value="Unassembled WGS sequence"/>
</dbReference>
<evidence type="ECO:0000256" key="2">
    <source>
        <dbReference type="ARBA" id="ARBA00012961"/>
    </source>
</evidence>
<dbReference type="AlphaFoldDB" id="A0A1Y1YPX5"/>
<evidence type="ECO:0000259" key="9">
    <source>
        <dbReference type="PROSITE" id="PS50052"/>
    </source>
</evidence>
<dbReference type="PROSITE" id="PS50052">
    <property type="entry name" value="GUANYLATE_KINASE_2"/>
    <property type="match status" value="1"/>
</dbReference>
<dbReference type="EMBL" id="MCFE01000088">
    <property type="protein sequence ID" value="ORY00063.1"/>
    <property type="molecule type" value="Genomic_DNA"/>
</dbReference>
<dbReference type="EC" id="2.7.4.8" evidence="2"/>
<dbReference type="EMBL" id="MCFE01001229">
    <property type="protein sequence ID" value="ORX64184.1"/>
    <property type="molecule type" value="Genomic_DNA"/>
</dbReference>
<evidence type="ECO:0000256" key="5">
    <source>
        <dbReference type="ARBA" id="ARBA00022741"/>
    </source>
</evidence>
<dbReference type="SUPFAM" id="SSF52540">
    <property type="entry name" value="P-loop containing nucleoside triphosphate hydrolases"/>
    <property type="match status" value="1"/>
</dbReference>
<dbReference type="STRING" id="1314790.A0A1Y1YPX5"/>
<evidence type="ECO:0000256" key="6">
    <source>
        <dbReference type="ARBA" id="ARBA00022777"/>
    </source>
</evidence>
<dbReference type="Gene3D" id="3.40.50.300">
    <property type="entry name" value="P-loop containing nucleotide triphosphate hydrolases"/>
    <property type="match status" value="1"/>
</dbReference>
<dbReference type="NCBIfam" id="TIGR03263">
    <property type="entry name" value="guanyl_kin"/>
    <property type="match status" value="1"/>
</dbReference>
<evidence type="ECO:0000256" key="1">
    <source>
        <dbReference type="ARBA" id="ARBA00005790"/>
    </source>
</evidence>
<feature type="domain" description="Guanylate kinase-like" evidence="9">
    <location>
        <begin position="17"/>
        <end position="199"/>
    </location>
</feature>
<evidence type="ECO:0000256" key="3">
    <source>
        <dbReference type="ARBA" id="ARBA00016296"/>
    </source>
</evidence>
<keyword evidence="7" id="KW-0067">ATP-binding</keyword>
<dbReference type="SMART" id="SM00072">
    <property type="entry name" value="GuKc"/>
    <property type="match status" value="1"/>
</dbReference>
<comment type="similarity">
    <text evidence="1">Belongs to the guanylate kinase family.</text>
</comment>
<evidence type="ECO:0000313" key="10">
    <source>
        <dbReference type="EMBL" id="ORX64184.1"/>
    </source>
</evidence>
<dbReference type="FunFam" id="3.40.50.300:FF:000776">
    <property type="entry name" value="Guanylate kinase 2"/>
    <property type="match status" value="1"/>
</dbReference>
<evidence type="ECO:0000313" key="11">
    <source>
        <dbReference type="EMBL" id="ORY00063.1"/>
    </source>
</evidence>
<dbReference type="InterPro" id="IPR017665">
    <property type="entry name" value="Guanylate_kinase"/>
</dbReference>
<evidence type="ECO:0000313" key="12">
    <source>
        <dbReference type="Proteomes" id="UP000193498"/>
    </source>
</evidence>
<keyword evidence="6 11" id="KW-0418">Kinase</keyword>
<dbReference type="CDD" id="cd00071">
    <property type="entry name" value="GMPK"/>
    <property type="match status" value="1"/>
</dbReference>
<dbReference type="OrthoDB" id="6334211at2759"/>
<name>A0A1Y1YPX5_9FUNG</name>
<reference evidence="11 12" key="1">
    <citation type="submission" date="2016-07" db="EMBL/GenBank/DDBJ databases">
        <title>Pervasive Adenine N6-methylation of Active Genes in Fungi.</title>
        <authorList>
            <consortium name="DOE Joint Genome Institute"/>
            <person name="Mondo S.J."/>
            <person name="Dannebaum R.O."/>
            <person name="Kuo R.C."/>
            <person name="Labutti K."/>
            <person name="Haridas S."/>
            <person name="Kuo A."/>
            <person name="Salamov A."/>
            <person name="Ahrendt S.R."/>
            <person name="Lipzen A."/>
            <person name="Sullivan W."/>
            <person name="Andreopoulos W.B."/>
            <person name="Clum A."/>
            <person name="Lindquist E."/>
            <person name="Daum C."/>
            <person name="Ramamoorthy G.K."/>
            <person name="Gryganskyi A."/>
            <person name="Culley D."/>
            <person name="Magnuson J.K."/>
            <person name="James T.Y."/>
            <person name="O'Malley M.A."/>
            <person name="Stajich J.E."/>
            <person name="Spatafora J.W."/>
            <person name="Visel A."/>
            <person name="Grigoriev I.V."/>
        </authorList>
    </citation>
    <scope>NUCLEOTIDE SEQUENCE [LARGE SCALE GENOMIC DNA]</scope>
    <source>
        <strain evidence="11 12">CBS 931.73</strain>
    </source>
</reference>
<dbReference type="InterPro" id="IPR020590">
    <property type="entry name" value="Guanylate_kinase_CS"/>
</dbReference>
<organism evidence="11 12">
    <name type="scientific">Basidiobolus meristosporus CBS 931.73</name>
    <dbReference type="NCBI Taxonomy" id="1314790"/>
    <lineage>
        <taxon>Eukaryota</taxon>
        <taxon>Fungi</taxon>
        <taxon>Fungi incertae sedis</taxon>
        <taxon>Zoopagomycota</taxon>
        <taxon>Entomophthoromycotina</taxon>
        <taxon>Basidiobolomycetes</taxon>
        <taxon>Basidiobolales</taxon>
        <taxon>Basidiobolaceae</taxon>
        <taxon>Basidiobolus</taxon>
    </lineage>
</organism>
<keyword evidence="5" id="KW-0547">Nucleotide-binding</keyword>
<dbReference type="InterPro" id="IPR027417">
    <property type="entry name" value="P-loop_NTPase"/>
</dbReference>
<dbReference type="PANTHER" id="PTHR23117">
    <property type="entry name" value="GUANYLATE KINASE-RELATED"/>
    <property type="match status" value="1"/>
</dbReference>
<dbReference type="InterPro" id="IPR008144">
    <property type="entry name" value="Guanylate_kin-like_dom"/>
</dbReference>
<sequence length="206" mass="23099">MSIFGSLLRTSVRRYSTRPIVVSGPSGSGKSTLLTKLFAEYPEKFGFSVSHTTRKPRPGEIPGVSYHFVDRRQMEEEIRKERFVEHAEFSGNLYGTSLEAIRNVSKSGKLCVLDIDMQGVKSVKKSNLNARFVFVSPPSLEALEQRLRDRGTETETSLRSRLDAASGELDYAKQPGSHDIIIVNDDLDEAYTKLKQFIFTDGSSQE</sequence>
<gene>
    <name evidence="11" type="ORF">K493DRAFT_312961</name>
    <name evidence="10" type="ORF">K493DRAFT_322009</name>
</gene>
<dbReference type="FunCoup" id="A0A1Y1YPX5">
    <property type="interactions" value="715"/>
</dbReference>
<accession>A0A1Y1YPX5</accession>
<dbReference type="GO" id="GO:0004385">
    <property type="term" value="F:GMP kinase activity"/>
    <property type="evidence" value="ECO:0007669"/>
    <property type="project" value="UniProtKB-EC"/>
</dbReference>
<dbReference type="PROSITE" id="PS00856">
    <property type="entry name" value="GUANYLATE_KINASE_1"/>
    <property type="match status" value="1"/>
</dbReference>
<evidence type="ECO:0000256" key="4">
    <source>
        <dbReference type="ARBA" id="ARBA00022679"/>
    </source>
</evidence>
<dbReference type="PANTHER" id="PTHR23117:SF13">
    <property type="entry name" value="GUANYLATE KINASE"/>
    <property type="match status" value="1"/>
</dbReference>
<dbReference type="GO" id="GO:0005829">
    <property type="term" value="C:cytosol"/>
    <property type="evidence" value="ECO:0007669"/>
    <property type="project" value="TreeGrafter"/>
</dbReference>